<keyword evidence="2" id="KW-1185">Reference proteome</keyword>
<protein>
    <submittedName>
        <fullName evidence="1">SPASM domain peptide maturase, grasp-with-spasm system</fullName>
    </submittedName>
</protein>
<reference evidence="1 2" key="1">
    <citation type="submission" date="2018-06" db="EMBL/GenBank/DDBJ databases">
        <authorList>
            <consortium name="Pathogen Informatics"/>
            <person name="Doyle S."/>
        </authorList>
    </citation>
    <scope>NUCLEOTIDE SEQUENCE [LARGE SCALE GENOMIC DNA]</scope>
    <source>
        <strain evidence="1 2">NCTC11179</strain>
    </source>
</reference>
<dbReference type="InterPro" id="IPR013785">
    <property type="entry name" value="Aldolase_TIM"/>
</dbReference>
<dbReference type="Gene3D" id="3.20.20.70">
    <property type="entry name" value="Aldolase class I"/>
    <property type="match status" value="1"/>
</dbReference>
<evidence type="ECO:0000313" key="1">
    <source>
        <dbReference type="EMBL" id="STZ27815.1"/>
    </source>
</evidence>
<accession>A0A378RLE8</accession>
<name>A0A378RLE8_MYROD</name>
<proteinExistence type="predicted"/>
<gene>
    <name evidence="1" type="ORF">NCTC11179_01351</name>
</gene>
<dbReference type="SUPFAM" id="SSF102114">
    <property type="entry name" value="Radical SAM enzymes"/>
    <property type="match status" value="1"/>
</dbReference>
<dbReference type="EMBL" id="UGQL01000001">
    <property type="protein sequence ID" value="STZ27815.1"/>
    <property type="molecule type" value="Genomic_DNA"/>
</dbReference>
<dbReference type="AlphaFoldDB" id="A0A378RLE8"/>
<dbReference type="NCBIfam" id="TIGR04193">
    <property type="entry name" value="SPASM_w_grasp"/>
    <property type="match status" value="1"/>
</dbReference>
<dbReference type="RefSeq" id="WP_115090683.1">
    <property type="nucleotide sequence ID" value="NZ_CP068107.1"/>
</dbReference>
<dbReference type="InterPro" id="IPR058240">
    <property type="entry name" value="rSAM_sf"/>
</dbReference>
<evidence type="ECO:0000313" key="2">
    <source>
        <dbReference type="Proteomes" id="UP000255024"/>
    </source>
</evidence>
<dbReference type="Proteomes" id="UP000255024">
    <property type="component" value="Unassembled WGS sequence"/>
</dbReference>
<sequence length="353" mass="41794">MVSNKYLILLPSTFITQGHTNACITDTEKSIYCIVPNFYAEIFNNRNLIDIHKEVASRNILEKNDILAFFDFLVDNHFCIYSNTKIDFIYFNKKSLVQPYELNTIIVDSISYSDLVEKINSIKELNYECIQIRLFCILEYKNLKDIIDMLSTTSLINIELVFNSIPSTLEKEYIQLFNQNIFSKFIIMNYEFEVCLLDNYIYTFQTKLIDEKQCGVISERTFVPTLRNQLLSRNCNSCLYKKISIDKLGYIRNCPSMQFHYGTIKNISVSKVMSLQSFRYYWDLSKDKIQICKDCEYRYICTDCRAYLEDPENCFSKPLKCGYNPYNGKWEEWISNPLKQNAIKFYKLKNSYE</sequence>
<organism evidence="1 2">
    <name type="scientific">Myroides odoratus</name>
    <name type="common">Flavobacterium odoratum</name>
    <dbReference type="NCBI Taxonomy" id="256"/>
    <lineage>
        <taxon>Bacteria</taxon>
        <taxon>Pseudomonadati</taxon>
        <taxon>Bacteroidota</taxon>
        <taxon>Flavobacteriia</taxon>
        <taxon>Flavobacteriales</taxon>
        <taxon>Flavobacteriaceae</taxon>
        <taxon>Myroides</taxon>
    </lineage>
</organism>
<dbReference type="InterPro" id="IPR026497">
    <property type="entry name" value="GRASP-with-SPASM"/>
</dbReference>